<dbReference type="GO" id="GO:0003700">
    <property type="term" value="F:DNA-binding transcription factor activity"/>
    <property type="evidence" value="ECO:0007669"/>
    <property type="project" value="InterPro"/>
</dbReference>
<evidence type="ECO:0000313" key="4">
    <source>
        <dbReference type="Proteomes" id="UP000823749"/>
    </source>
</evidence>
<dbReference type="PROSITE" id="PS51745">
    <property type="entry name" value="PB1"/>
    <property type="match status" value="1"/>
</dbReference>
<dbReference type="InterPro" id="IPR000270">
    <property type="entry name" value="PB1_dom"/>
</dbReference>
<protein>
    <recommendedName>
        <fullName evidence="2">PB1 domain-containing protein</fullName>
    </recommendedName>
</protein>
<comment type="caution">
    <text evidence="3">The sequence shown here is derived from an EMBL/GenBank/DDBJ whole genome shotgun (WGS) entry which is preliminary data.</text>
</comment>
<dbReference type="SMART" id="SM00666">
    <property type="entry name" value="PB1"/>
    <property type="match status" value="1"/>
</dbReference>
<evidence type="ECO:0000313" key="3">
    <source>
        <dbReference type="EMBL" id="KAG5530930.1"/>
    </source>
</evidence>
<dbReference type="AlphaFoldDB" id="A0AAV6IVH6"/>
<gene>
    <name evidence="3" type="ORF">RHGRI_025766</name>
</gene>
<dbReference type="PANTHER" id="PTHR32002:SF35">
    <property type="entry name" value="PROTEIN NLP6"/>
    <property type="match status" value="1"/>
</dbReference>
<dbReference type="PANTHER" id="PTHR32002">
    <property type="entry name" value="PROTEIN NLP8"/>
    <property type="match status" value="1"/>
</dbReference>
<name>A0AAV6IVH6_9ERIC</name>
<sequence>MGGYASENVKRIAGSFGPGVNKIRGLTKYRLLSQQLKLGVSGGNEDVLGLPGRVFRGRLPESSLSIHHYSSNEWPRQDEAVECGVQSCLGLPLFDKGGICVGVMEMTKTRTRVCFKKTKAPSVVLTLDDIEQCKGMRQVDAMKFLNVSKSTFQTNLKNLKYSQNGRFARDDLSLIIGSTAQPSKGKNPAMKSSHGKKSAESVKHQKKILIKAKVGPDDAIKFHMSYPVKFDALELTISKRMEINVGAFLMKYEDEDPEKIRITNDEDVQLWIETCNVLGKREPVHLFISTTTVTLPASLAFLVSNFHSLVNIILDGPNYLLWRVQVEYVMIGNGYYEYFTTRIIDKEHTQKVKRITI</sequence>
<feature type="region of interest" description="Disordered" evidence="1">
    <location>
        <begin position="178"/>
        <end position="203"/>
    </location>
</feature>
<dbReference type="Pfam" id="PF00564">
    <property type="entry name" value="PB1"/>
    <property type="match status" value="1"/>
</dbReference>
<organism evidence="3 4">
    <name type="scientific">Rhododendron griersonianum</name>
    <dbReference type="NCBI Taxonomy" id="479676"/>
    <lineage>
        <taxon>Eukaryota</taxon>
        <taxon>Viridiplantae</taxon>
        <taxon>Streptophyta</taxon>
        <taxon>Embryophyta</taxon>
        <taxon>Tracheophyta</taxon>
        <taxon>Spermatophyta</taxon>
        <taxon>Magnoliopsida</taxon>
        <taxon>eudicotyledons</taxon>
        <taxon>Gunneridae</taxon>
        <taxon>Pentapetalae</taxon>
        <taxon>asterids</taxon>
        <taxon>Ericales</taxon>
        <taxon>Ericaceae</taxon>
        <taxon>Ericoideae</taxon>
        <taxon>Rhodoreae</taxon>
        <taxon>Rhododendron</taxon>
    </lineage>
</organism>
<dbReference type="EMBL" id="JACTNZ010000009">
    <property type="protein sequence ID" value="KAG5530930.1"/>
    <property type="molecule type" value="Genomic_DNA"/>
</dbReference>
<dbReference type="Proteomes" id="UP000823749">
    <property type="component" value="Chromosome 9"/>
</dbReference>
<feature type="domain" description="PB1" evidence="2">
    <location>
        <begin position="207"/>
        <end position="291"/>
    </location>
</feature>
<accession>A0AAV6IVH6</accession>
<dbReference type="InterPro" id="IPR045012">
    <property type="entry name" value="NLP"/>
</dbReference>
<dbReference type="InterPro" id="IPR053793">
    <property type="entry name" value="PB1-like"/>
</dbReference>
<dbReference type="Gene3D" id="3.10.20.90">
    <property type="entry name" value="Phosphatidylinositol 3-kinase Catalytic Subunit, Chain A, domain 1"/>
    <property type="match status" value="1"/>
</dbReference>
<keyword evidence="4" id="KW-1185">Reference proteome</keyword>
<proteinExistence type="predicted"/>
<evidence type="ECO:0000259" key="2">
    <source>
        <dbReference type="PROSITE" id="PS51745"/>
    </source>
</evidence>
<dbReference type="SUPFAM" id="SSF54277">
    <property type="entry name" value="CAD &amp; PB1 domains"/>
    <property type="match status" value="1"/>
</dbReference>
<reference evidence="3" key="1">
    <citation type="submission" date="2020-08" db="EMBL/GenBank/DDBJ databases">
        <title>Plant Genome Project.</title>
        <authorList>
            <person name="Zhang R.-G."/>
        </authorList>
    </citation>
    <scope>NUCLEOTIDE SEQUENCE</scope>
    <source>
        <strain evidence="3">WSP0</strain>
        <tissue evidence="3">Leaf</tissue>
    </source>
</reference>
<evidence type="ECO:0000256" key="1">
    <source>
        <dbReference type="SAM" id="MobiDB-lite"/>
    </source>
</evidence>